<name>A0A6G1E4Q7_9ORYZ</name>
<accession>A0A6G1E4Q7</accession>
<sequence length="86" mass="9563">MANDVNSSARVRLSLLDCLDAHLDECCPRSIVPPGPLDIHAANARLNQHLPCHRLPPQIATEVIIRASKKVSFWYSKWIGSQPLIP</sequence>
<proteinExistence type="predicted"/>
<reference evidence="1 2" key="1">
    <citation type="submission" date="2019-11" db="EMBL/GenBank/DDBJ databases">
        <title>Whole genome sequence of Oryza granulata.</title>
        <authorList>
            <person name="Li W."/>
        </authorList>
    </citation>
    <scope>NUCLEOTIDE SEQUENCE [LARGE SCALE GENOMIC DNA]</scope>
    <source>
        <strain evidence="2">cv. Menghai</strain>
        <tissue evidence="1">Leaf</tissue>
    </source>
</reference>
<protein>
    <submittedName>
        <fullName evidence="1">Uncharacterized protein</fullName>
    </submittedName>
</protein>
<gene>
    <name evidence="1" type="ORF">E2562_027474</name>
</gene>
<dbReference type="AlphaFoldDB" id="A0A6G1E4Q7"/>
<comment type="caution">
    <text evidence="1">The sequence shown here is derived from an EMBL/GenBank/DDBJ whole genome shotgun (WGS) entry which is preliminary data.</text>
</comment>
<evidence type="ECO:0000313" key="2">
    <source>
        <dbReference type="Proteomes" id="UP000479710"/>
    </source>
</evidence>
<organism evidence="1 2">
    <name type="scientific">Oryza meyeriana var. granulata</name>
    <dbReference type="NCBI Taxonomy" id="110450"/>
    <lineage>
        <taxon>Eukaryota</taxon>
        <taxon>Viridiplantae</taxon>
        <taxon>Streptophyta</taxon>
        <taxon>Embryophyta</taxon>
        <taxon>Tracheophyta</taxon>
        <taxon>Spermatophyta</taxon>
        <taxon>Magnoliopsida</taxon>
        <taxon>Liliopsida</taxon>
        <taxon>Poales</taxon>
        <taxon>Poaceae</taxon>
        <taxon>BOP clade</taxon>
        <taxon>Oryzoideae</taxon>
        <taxon>Oryzeae</taxon>
        <taxon>Oryzinae</taxon>
        <taxon>Oryza</taxon>
        <taxon>Oryza meyeriana</taxon>
    </lineage>
</organism>
<dbReference type="EMBL" id="SPHZ02000005">
    <property type="protein sequence ID" value="KAF0918923.1"/>
    <property type="molecule type" value="Genomic_DNA"/>
</dbReference>
<dbReference type="Proteomes" id="UP000479710">
    <property type="component" value="Unassembled WGS sequence"/>
</dbReference>
<keyword evidence="2" id="KW-1185">Reference proteome</keyword>
<evidence type="ECO:0000313" key="1">
    <source>
        <dbReference type="EMBL" id="KAF0918923.1"/>
    </source>
</evidence>